<feature type="compositionally biased region" description="Acidic residues" evidence="1">
    <location>
        <begin position="193"/>
        <end position="228"/>
    </location>
</feature>
<feature type="region of interest" description="Disordered" evidence="1">
    <location>
        <begin position="162"/>
        <end position="246"/>
    </location>
</feature>
<organism evidence="2 3">
    <name type="scientific">Acrasis kona</name>
    <dbReference type="NCBI Taxonomy" id="1008807"/>
    <lineage>
        <taxon>Eukaryota</taxon>
        <taxon>Discoba</taxon>
        <taxon>Heterolobosea</taxon>
        <taxon>Tetramitia</taxon>
        <taxon>Eutetramitia</taxon>
        <taxon>Acrasidae</taxon>
        <taxon>Acrasis</taxon>
    </lineage>
</organism>
<keyword evidence="3" id="KW-1185">Reference proteome</keyword>
<feature type="compositionally biased region" description="Basic and acidic residues" evidence="1">
    <location>
        <begin position="162"/>
        <end position="192"/>
    </location>
</feature>
<comment type="caution">
    <text evidence="2">The sequence shown here is derived from an EMBL/GenBank/DDBJ whole genome shotgun (WGS) entry which is preliminary data.</text>
</comment>
<proteinExistence type="predicted"/>
<sequence length="246" mass="29041">MRVVDGRVIDGFERAEIQPKIEALIGTWRIFSRTFTGDDEKAASGKIVIDKKLKGVFSWNDWKFKGRFTVRPKLQKTDDYPDAIYTFRVTKFEEGDMREIDEDLHCIYFKKGNNDVAEFEFDMGYMACCRDLMTFYCYKDKTTINLKEFGIGMSESEFLEQNKDVKVEDESKPESLTEEQFEKQYGRSRKEYEEECEEYVNKDDEDSYSELLSDDDDVKEEIDSDDEESNIKQETTSPEPPRKKRK</sequence>
<evidence type="ECO:0000313" key="3">
    <source>
        <dbReference type="Proteomes" id="UP001431209"/>
    </source>
</evidence>
<accession>A0AAW2YYM9</accession>
<dbReference type="EMBL" id="JAOPGA020000840">
    <property type="protein sequence ID" value="KAL0482285.1"/>
    <property type="molecule type" value="Genomic_DNA"/>
</dbReference>
<evidence type="ECO:0000256" key="1">
    <source>
        <dbReference type="SAM" id="MobiDB-lite"/>
    </source>
</evidence>
<name>A0AAW2YYM9_9EUKA</name>
<dbReference type="AlphaFoldDB" id="A0AAW2YYM9"/>
<gene>
    <name evidence="2" type="ORF">AKO1_012918</name>
</gene>
<evidence type="ECO:0000313" key="2">
    <source>
        <dbReference type="EMBL" id="KAL0482285.1"/>
    </source>
</evidence>
<protein>
    <submittedName>
        <fullName evidence="2">Uncharacterized protein</fullName>
    </submittedName>
</protein>
<dbReference type="Proteomes" id="UP001431209">
    <property type="component" value="Unassembled WGS sequence"/>
</dbReference>
<reference evidence="2 3" key="1">
    <citation type="submission" date="2024-03" db="EMBL/GenBank/DDBJ databases">
        <title>The Acrasis kona genome and developmental transcriptomes reveal deep origins of eukaryotic multicellular pathways.</title>
        <authorList>
            <person name="Sheikh S."/>
            <person name="Fu C.-J."/>
            <person name="Brown M.W."/>
            <person name="Baldauf S.L."/>
        </authorList>
    </citation>
    <scope>NUCLEOTIDE SEQUENCE [LARGE SCALE GENOMIC DNA]</scope>
    <source>
        <strain evidence="2 3">ATCC MYA-3509</strain>
    </source>
</reference>